<evidence type="ECO:0000259" key="1">
    <source>
        <dbReference type="Pfam" id="PF13313"/>
    </source>
</evidence>
<dbReference type="Proteomes" id="UP000632766">
    <property type="component" value="Unassembled WGS sequence"/>
</dbReference>
<dbReference type="RefSeq" id="WP_198123040.1">
    <property type="nucleotide sequence ID" value="NZ_JAECZC010000002.1"/>
</dbReference>
<reference evidence="3 4" key="1">
    <citation type="journal article" date="2021" name="Int. J. Syst. Evol. Microbiol.">
        <title>Amazonocrinis nigriterrae gen. nov., sp. nov., Atlanticothrix silvestris gen. nov., sp. nov. and Dendronalium phyllosphericum gen. nov., sp. nov., nostocacean cyanobacteria from Brazilian environments.</title>
        <authorList>
            <person name="Alvarenga D.O."/>
            <person name="Andreote A.P.D."/>
            <person name="Branco L.H.Z."/>
            <person name="Delbaje E."/>
            <person name="Cruz R.B."/>
            <person name="Varani A.M."/>
            <person name="Fiore M.F."/>
        </authorList>
    </citation>
    <scope>NUCLEOTIDE SEQUENCE [LARGE SCALE GENOMIC DNA]</scope>
    <source>
        <strain evidence="3 4">CENA67</strain>
    </source>
</reference>
<dbReference type="AlphaFoldDB" id="A0A8J7HK51"/>
<keyword evidence="4" id="KW-1185">Reference proteome</keyword>
<dbReference type="Pfam" id="PF20254">
    <property type="entry name" value="DMFA2_C"/>
    <property type="match status" value="1"/>
</dbReference>
<accession>A0A8J7HK51</accession>
<evidence type="ECO:0000313" key="3">
    <source>
        <dbReference type="EMBL" id="MBH8561011.1"/>
    </source>
</evidence>
<evidence type="ECO:0000259" key="2">
    <source>
        <dbReference type="Pfam" id="PF20254"/>
    </source>
</evidence>
<evidence type="ECO:0000313" key="4">
    <source>
        <dbReference type="Proteomes" id="UP000632766"/>
    </source>
</evidence>
<gene>
    <name evidence="3" type="ORF">I8748_02255</name>
</gene>
<organism evidence="3 4">
    <name type="scientific">Amazonocrinis nigriterrae CENA67</name>
    <dbReference type="NCBI Taxonomy" id="2794033"/>
    <lineage>
        <taxon>Bacteria</taxon>
        <taxon>Bacillati</taxon>
        <taxon>Cyanobacteriota</taxon>
        <taxon>Cyanophyceae</taxon>
        <taxon>Nostocales</taxon>
        <taxon>Nostocaceae</taxon>
        <taxon>Amazonocrinis</taxon>
        <taxon>Amazonocrinis nigriterrae</taxon>
    </lineage>
</organism>
<sequence length="704" mass="78883">MPSEPAFIDYILGIATKNLRLFDNKDPRIDGSIAGEDLPYDAGFKFKTSVQGVIKAIRAWIPATDDINQSHKARLWDVETQQLLAEAEFTNIVGDSWNEVTLSTPITIEPNKIYLVSTEILKRLPRTGFFFNNPYTKDAITVLGASESVNSVFAYYAPGYNDRATQYPAFPSFSFQNSYYYQDIVFDASAETQTIRVREHVTTHPIFLENLKQGTQGWDNINYAQNLEIAAFLSSESINKGEFIDVKASLAVAGNIKIEVFRLGYYNGVGARLLYLVDDIPAIPQSTEIVNPATKLVRFNWLTTYTLQTDATWVTGCYLVKLTDKSTGKQCLSFFVLRDDNLESDILYKFAFSTHYAYNSFGYNSYNRYSAYSGGERSLQISLDRPWEGNTYNSGTPNSNPLRWEYQTIRWLEKNAYRVSYCSGQDIDKNGSGYVKNYSAFMISGHDEYWSFKEYKAIKEAIESGVSVVSLSANTCYWNIKWSSDYRTAVIHKRNEYLAGGVVSNYQLDTLNVPPTYRFRDPEVFGKTIDGCTITAELGLLGVGYIGDTNALYGGYSLQIKKDDPVLRGTGLKPGDQIPLLVGYEWDHIDPDPSAQPQTKTGTPSFVDSIIFESTITDPIPDSSNVSQSFIGDLALSAVQTAQGVYFTAPSGAKVFSAGSLQTSWGLDSWKVFPSRESKPYQRIIYNMLEDIGVWSGFEPPQSS</sequence>
<dbReference type="InterPro" id="IPR046540">
    <property type="entry name" value="DMFA2_C"/>
</dbReference>
<feature type="domain" description="N,N-dimethylformamidase beta subunit-like C-terminal" evidence="2">
    <location>
        <begin position="258"/>
        <end position="668"/>
    </location>
</feature>
<dbReference type="EMBL" id="JAECZC010000002">
    <property type="protein sequence ID" value="MBH8561011.1"/>
    <property type="molecule type" value="Genomic_DNA"/>
</dbReference>
<dbReference type="Pfam" id="PF13313">
    <property type="entry name" value="DUF4082"/>
    <property type="match status" value="1"/>
</dbReference>
<dbReference type="InterPro" id="IPR025141">
    <property type="entry name" value="DUF4082"/>
</dbReference>
<protein>
    <submittedName>
        <fullName evidence="3">DUF4082 domain-containing protein</fullName>
    </submittedName>
</protein>
<comment type="caution">
    <text evidence="3">The sequence shown here is derived from an EMBL/GenBank/DDBJ whole genome shotgun (WGS) entry which is preliminary data.</text>
</comment>
<proteinExistence type="predicted"/>
<feature type="domain" description="DUF4082" evidence="1">
    <location>
        <begin position="35"/>
        <end position="157"/>
    </location>
</feature>
<name>A0A8J7HK51_9NOST</name>